<dbReference type="AlphaFoldDB" id="A0A1R1YJJ2"/>
<dbReference type="EMBL" id="LSSM01001192">
    <property type="protein sequence ID" value="OMJ27081.1"/>
    <property type="molecule type" value="Genomic_DNA"/>
</dbReference>
<protein>
    <submittedName>
        <fullName evidence="2">Uncharacterized protein</fullName>
    </submittedName>
</protein>
<evidence type="ECO:0000313" key="3">
    <source>
        <dbReference type="Proteomes" id="UP000187429"/>
    </source>
</evidence>
<gene>
    <name evidence="2" type="ORF">AYI69_g3491</name>
</gene>
<feature type="compositionally biased region" description="Basic and acidic residues" evidence="1">
    <location>
        <begin position="1"/>
        <end position="14"/>
    </location>
</feature>
<evidence type="ECO:0000256" key="1">
    <source>
        <dbReference type="SAM" id="MobiDB-lite"/>
    </source>
</evidence>
<proteinExistence type="predicted"/>
<reference evidence="3" key="1">
    <citation type="submission" date="2017-01" db="EMBL/GenBank/DDBJ databases">
        <authorList>
            <person name="Wang Y."/>
            <person name="White M."/>
            <person name="Kvist S."/>
            <person name="Moncalvo J.-M."/>
        </authorList>
    </citation>
    <scope>NUCLEOTIDE SEQUENCE [LARGE SCALE GENOMIC DNA]</scope>
    <source>
        <strain evidence="3">ID-206-W2</strain>
    </source>
</reference>
<accession>A0A1R1YJJ2</accession>
<keyword evidence="3" id="KW-1185">Reference proteome</keyword>
<sequence>MEIQEERTNVDFKSHHSTHYSSSPSSGSFSLTGSQYLHPDFSAYVPPPLPPKYQHKSKPYKVVSENLHLYSPKTIELLPGV</sequence>
<organism evidence="2 3">
    <name type="scientific">Smittium culicis</name>
    <dbReference type="NCBI Taxonomy" id="133412"/>
    <lineage>
        <taxon>Eukaryota</taxon>
        <taxon>Fungi</taxon>
        <taxon>Fungi incertae sedis</taxon>
        <taxon>Zoopagomycota</taxon>
        <taxon>Kickxellomycotina</taxon>
        <taxon>Harpellomycetes</taxon>
        <taxon>Harpellales</taxon>
        <taxon>Legeriomycetaceae</taxon>
        <taxon>Smittium</taxon>
    </lineage>
</organism>
<feature type="region of interest" description="Disordered" evidence="1">
    <location>
        <begin position="1"/>
        <end position="31"/>
    </location>
</feature>
<dbReference type="Proteomes" id="UP000187429">
    <property type="component" value="Unassembled WGS sequence"/>
</dbReference>
<name>A0A1R1YJJ2_9FUNG</name>
<comment type="caution">
    <text evidence="2">The sequence shown here is derived from an EMBL/GenBank/DDBJ whole genome shotgun (WGS) entry which is preliminary data.</text>
</comment>
<evidence type="ECO:0000313" key="2">
    <source>
        <dbReference type="EMBL" id="OMJ27081.1"/>
    </source>
</evidence>
<feature type="compositionally biased region" description="Low complexity" evidence="1">
    <location>
        <begin position="19"/>
        <end position="31"/>
    </location>
</feature>